<feature type="compositionally biased region" description="Basic and acidic residues" evidence="1">
    <location>
        <begin position="1"/>
        <end position="10"/>
    </location>
</feature>
<feature type="region of interest" description="Disordered" evidence="1">
    <location>
        <begin position="1"/>
        <end position="74"/>
    </location>
</feature>
<name>A0A835RMX9_VANPL</name>
<evidence type="ECO:0000256" key="1">
    <source>
        <dbReference type="SAM" id="MobiDB-lite"/>
    </source>
</evidence>
<protein>
    <submittedName>
        <fullName evidence="3">Uncharacterized protein</fullName>
    </submittedName>
</protein>
<dbReference type="EMBL" id="JADCNM010000002">
    <property type="protein sequence ID" value="KAG0495096.1"/>
    <property type="molecule type" value="Genomic_DNA"/>
</dbReference>
<sequence>MSEKEEEAKSGKRWRLSLFDEETEGAARKGSHKQKQRMTNGQQMQNAQAPAAHSTAAGPPRLFGRSENLIASNR</sequence>
<keyword evidence="4" id="KW-1185">Reference proteome</keyword>
<reference evidence="4 5" key="1">
    <citation type="journal article" date="2020" name="Nat. Food">
        <title>A phased Vanilla planifolia genome enables genetic improvement of flavour and production.</title>
        <authorList>
            <person name="Hasing T."/>
            <person name="Tang H."/>
            <person name="Brym M."/>
            <person name="Khazi F."/>
            <person name="Huang T."/>
            <person name="Chambers A.H."/>
        </authorList>
    </citation>
    <scope>NUCLEOTIDE SEQUENCE [LARGE SCALE GENOMIC DNA]</scope>
    <source>
        <tissue evidence="3">Leaf</tissue>
    </source>
</reference>
<evidence type="ECO:0000313" key="5">
    <source>
        <dbReference type="Proteomes" id="UP000639772"/>
    </source>
</evidence>
<evidence type="ECO:0000313" key="2">
    <source>
        <dbReference type="EMBL" id="KAG0493007.1"/>
    </source>
</evidence>
<dbReference type="Proteomes" id="UP000639772">
    <property type="component" value="Unassembled WGS sequence"/>
</dbReference>
<evidence type="ECO:0000313" key="4">
    <source>
        <dbReference type="Proteomes" id="UP000636800"/>
    </source>
</evidence>
<organism evidence="3 5">
    <name type="scientific">Vanilla planifolia</name>
    <name type="common">Vanilla</name>
    <dbReference type="NCBI Taxonomy" id="51239"/>
    <lineage>
        <taxon>Eukaryota</taxon>
        <taxon>Viridiplantae</taxon>
        <taxon>Streptophyta</taxon>
        <taxon>Embryophyta</taxon>
        <taxon>Tracheophyta</taxon>
        <taxon>Spermatophyta</taxon>
        <taxon>Magnoliopsida</taxon>
        <taxon>Liliopsida</taxon>
        <taxon>Asparagales</taxon>
        <taxon>Orchidaceae</taxon>
        <taxon>Vanilloideae</taxon>
        <taxon>Vanilleae</taxon>
        <taxon>Vanilla</taxon>
    </lineage>
</organism>
<accession>A0A835RMX9</accession>
<evidence type="ECO:0000313" key="3">
    <source>
        <dbReference type="EMBL" id="KAG0495096.1"/>
    </source>
</evidence>
<comment type="caution">
    <text evidence="3">The sequence shown here is derived from an EMBL/GenBank/DDBJ whole genome shotgun (WGS) entry which is preliminary data.</text>
</comment>
<dbReference type="AlphaFoldDB" id="A0A835RMX9"/>
<proteinExistence type="predicted"/>
<dbReference type="Proteomes" id="UP000636800">
    <property type="component" value="Chromosome 2"/>
</dbReference>
<gene>
    <name evidence="3" type="ORF">HPP92_006090</name>
    <name evidence="2" type="ORF">HPP92_006405</name>
</gene>
<feature type="compositionally biased region" description="Polar residues" evidence="1">
    <location>
        <begin position="37"/>
        <end position="48"/>
    </location>
</feature>
<dbReference type="EMBL" id="JADCNL010000002">
    <property type="protein sequence ID" value="KAG0493007.1"/>
    <property type="molecule type" value="Genomic_DNA"/>
</dbReference>